<dbReference type="SUPFAM" id="SSF51126">
    <property type="entry name" value="Pectin lyase-like"/>
    <property type="match status" value="2"/>
</dbReference>
<keyword evidence="5 9" id="KW-0378">Hydrolase</keyword>
<evidence type="ECO:0000256" key="10">
    <source>
        <dbReference type="SAM" id="MobiDB-lite"/>
    </source>
</evidence>
<evidence type="ECO:0000256" key="9">
    <source>
        <dbReference type="RuleBase" id="RU361169"/>
    </source>
</evidence>
<feature type="region of interest" description="Disordered" evidence="10">
    <location>
        <begin position="71"/>
        <end position="116"/>
    </location>
</feature>
<evidence type="ECO:0000313" key="11">
    <source>
        <dbReference type="EMBL" id="KAG6401727.1"/>
    </source>
</evidence>
<dbReference type="PANTHER" id="PTHR31375">
    <property type="match status" value="1"/>
</dbReference>
<organism evidence="11">
    <name type="scientific">Salvia splendens</name>
    <name type="common">Scarlet sage</name>
    <dbReference type="NCBI Taxonomy" id="180675"/>
    <lineage>
        <taxon>Eukaryota</taxon>
        <taxon>Viridiplantae</taxon>
        <taxon>Streptophyta</taxon>
        <taxon>Embryophyta</taxon>
        <taxon>Tracheophyta</taxon>
        <taxon>Spermatophyta</taxon>
        <taxon>Magnoliopsida</taxon>
        <taxon>eudicotyledons</taxon>
        <taxon>Gunneridae</taxon>
        <taxon>Pentapetalae</taxon>
        <taxon>asterids</taxon>
        <taxon>lamiids</taxon>
        <taxon>Lamiales</taxon>
        <taxon>Lamiaceae</taxon>
        <taxon>Nepetoideae</taxon>
        <taxon>Mentheae</taxon>
        <taxon>Salviinae</taxon>
        <taxon>Salvia</taxon>
        <taxon>Salvia subgen. Calosphace</taxon>
        <taxon>core Calosphace</taxon>
    </lineage>
</organism>
<comment type="caution">
    <text evidence="11">The sequence shown here is derived from an EMBL/GenBank/DDBJ whole genome shotgun (WGS) entry which is preliminary data.</text>
</comment>
<dbReference type="PROSITE" id="PS00502">
    <property type="entry name" value="POLYGALACTURONASE"/>
    <property type="match status" value="2"/>
</dbReference>
<gene>
    <name evidence="11" type="ORF">SASPL_138591</name>
</gene>
<evidence type="ECO:0000256" key="5">
    <source>
        <dbReference type="ARBA" id="ARBA00022801"/>
    </source>
</evidence>
<feature type="compositionally biased region" description="Pro residues" evidence="10">
    <location>
        <begin position="1000"/>
        <end position="1012"/>
    </location>
</feature>
<dbReference type="InterPro" id="IPR011050">
    <property type="entry name" value="Pectin_lyase_fold/virulence"/>
</dbReference>
<dbReference type="SMART" id="SM00710">
    <property type="entry name" value="PbH1"/>
    <property type="match status" value="8"/>
</dbReference>
<evidence type="ECO:0000256" key="6">
    <source>
        <dbReference type="ARBA" id="ARBA00023295"/>
    </source>
</evidence>
<dbReference type="InterPro" id="IPR000743">
    <property type="entry name" value="Glyco_hydro_28"/>
</dbReference>
<feature type="active site" evidence="8">
    <location>
        <position position="395"/>
    </location>
</feature>
<dbReference type="FunFam" id="2.160.20.10:FF:000056">
    <property type="entry name" value="Pectin lyase-like superfamily protein"/>
    <property type="match status" value="1"/>
</dbReference>
<evidence type="ECO:0000256" key="7">
    <source>
        <dbReference type="ARBA" id="ARBA00023316"/>
    </source>
</evidence>
<feature type="region of interest" description="Disordered" evidence="10">
    <location>
        <begin position="994"/>
        <end position="1017"/>
    </location>
</feature>
<keyword evidence="3" id="KW-0134">Cell wall</keyword>
<evidence type="ECO:0000256" key="1">
    <source>
        <dbReference type="ARBA" id="ARBA00004191"/>
    </source>
</evidence>
<comment type="subcellular location">
    <subcellularLocation>
        <location evidence="1">Secreted</location>
        <location evidence="1">Cell wall</location>
    </subcellularLocation>
</comment>
<dbReference type="GO" id="GO:0004650">
    <property type="term" value="F:polygalacturonase activity"/>
    <property type="evidence" value="ECO:0007669"/>
    <property type="project" value="InterPro"/>
</dbReference>
<evidence type="ECO:0008006" key="13">
    <source>
        <dbReference type="Google" id="ProtNLM"/>
    </source>
</evidence>
<keyword evidence="7" id="KW-0961">Cell wall biogenesis/degradation</keyword>
<feature type="active site" evidence="8">
    <location>
        <position position="780"/>
    </location>
</feature>
<comment type="similarity">
    <text evidence="2 9">Belongs to the glycosyl hydrolase 28 family.</text>
</comment>
<feature type="region of interest" description="Disordered" evidence="10">
    <location>
        <begin position="1070"/>
        <end position="1120"/>
    </location>
</feature>
<dbReference type="GO" id="GO:0071555">
    <property type="term" value="P:cell wall organization"/>
    <property type="evidence" value="ECO:0007669"/>
    <property type="project" value="UniProtKB-KW"/>
</dbReference>
<dbReference type="Gene3D" id="2.160.20.10">
    <property type="entry name" value="Single-stranded right-handed beta-helix, Pectin lyase-like"/>
    <property type="match status" value="2"/>
</dbReference>
<evidence type="ECO:0000313" key="12">
    <source>
        <dbReference type="Proteomes" id="UP000298416"/>
    </source>
</evidence>
<dbReference type="Pfam" id="PF00295">
    <property type="entry name" value="Glyco_hydro_28"/>
    <property type="match status" value="2"/>
</dbReference>
<keyword evidence="6 9" id="KW-0326">Glycosidase</keyword>
<accession>A0A8X8ZE21</accession>
<sequence>MLGETTQIAASRILRPNLLPVSTTAMIGIMRMCVGRDQEIGVCAGETLAGAFARAHMRAGRDTIAGVVMDQDGPHKANTQGFDGQQRVKMEPPQAATGSGQATEVEDVCGDDASNSDTTGVSISSIALLGEKHGVEEDRAVSPADYQVSASKEIYWSCSSDVNSILSTAPLSAATLLSDVDRDFKCLLQGHTQDEWDICLAFARAWEETCASLSPPAMIVPSGRSFLIQPLRFTGPCESNPLTILIDGNLVAPIDPSTWKCDANDCYQWLYFHKVEGLTLLGQGIIDGRGQQWWLNKGQTRPSISNSANVRVGGGLRFVNSPLMHLILHGLHSVYVSDITVQSPEDSPNTDGIHIQASTNVHIDSCIIGTGDDCIAILNGSSNVRITNIKCGPGHGISIGSLGKNGQEDRVEDIRVSDVVFLGATNGARIKTWQGGRGYARDIHFERFWFQDTINPIIIDQFYCNQLSQCKTSNSAVEISNVSFKMMVGSSGRENVVVLKCSEAVPCRGILVEDMHIVATGNTPATYDCANVIGRAQGHLVPEIRRHRSSMLLIMEQSAMDKLMIHRFGMAISENVGVYLLQAFAKAWEATCASLSSPTMKVPSGKTFLIQPLRFMGPCNSSSITVKIDGNLVAPTSPYSWRCDGNVCHQLLYFHQVDGLTLKGQGIIDGQGQQWWQNTNLYRPTIMEISNSNNVTIDGGLTFKDSPSKHVVLNYIESLSVSGLIIEAPGDSPNTDGMLLQYCTNVHITCCNIGTGDDCIAIINGTSNARIDNIVCGPGHGISIGSLGNNGAEAIVEDITVSKVLFRNTTNGARIKTWQGGRGHVRNIHYEKLWFHDTMYPIIIDQFYGGNQYTTSNSAVEISNVSYNGIVGISSGDDAVVLNCSKAVPCKDIVVENLHVVTDGGKPAAYGCENVFGRALGHLVPKLSCLLYKLQIGYLKNEPWVTSRTETVLDAEMSLLQEVQAADPIAAILDRLMTVVSKLETCLDDTDRFVGEFRPPVQPQPDPDPPTLQPEMPERRWQPYQPLTHASVTSQWYPPFGQLTLTSPGSYTQPHNFRDAYHAPQREVQQPHNYQTGPDPYAQPAYQARQPTCWDPPWLRDQSPLQFVDGPVPQQNPNAG</sequence>
<keyword evidence="4" id="KW-0964">Secreted</keyword>
<dbReference type="EMBL" id="PNBA02000014">
    <property type="protein sequence ID" value="KAG6401727.1"/>
    <property type="molecule type" value="Genomic_DNA"/>
</dbReference>
<evidence type="ECO:0000256" key="3">
    <source>
        <dbReference type="ARBA" id="ARBA00022512"/>
    </source>
</evidence>
<dbReference type="InterPro" id="IPR006626">
    <property type="entry name" value="PbH1"/>
</dbReference>
<protein>
    <recommendedName>
        <fullName evidence="13">Polygalacturonase</fullName>
    </recommendedName>
</protein>
<proteinExistence type="inferred from homology"/>
<evidence type="ECO:0000256" key="2">
    <source>
        <dbReference type="ARBA" id="ARBA00008834"/>
    </source>
</evidence>
<evidence type="ECO:0000256" key="4">
    <source>
        <dbReference type="ARBA" id="ARBA00022525"/>
    </source>
</evidence>
<reference evidence="11" key="2">
    <citation type="submission" date="2020-08" db="EMBL/GenBank/DDBJ databases">
        <title>Plant Genome Project.</title>
        <authorList>
            <person name="Zhang R.-G."/>
        </authorList>
    </citation>
    <scope>NUCLEOTIDE SEQUENCE</scope>
    <source>
        <strain evidence="11">Huo1</strain>
        <tissue evidence="11">Leaf</tissue>
    </source>
</reference>
<keyword evidence="12" id="KW-1185">Reference proteome</keyword>
<dbReference type="GO" id="GO:0005975">
    <property type="term" value="P:carbohydrate metabolic process"/>
    <property type="evidence" value="ECO:0007669"/>
    <property type="project" value="InterPro"/>
</dbReference>
<reference evidence="11" key="1">
    <citation type="submission" date="2018-01" db="EMBL/GenBank/DDBJ databases">
        <authorList>
            <person name="Mao J.F."/>
        </authorList>
    </citation>
    <scope>NUCLEOTIDE SEQUENCE</scope>
    <source>
        <strain evidence="11">Huo1</strain>
        <tissue evidence="11">Leaf</tissue>
    </source>
</reference>
<dbReference type="Proteomes" id="UP000298416">
    <property type="component" value="Unassembled WGS sequence"/>
</dbReference>
<dbReference type="InterPro" id="IPR012334">
    <property type="entry name" value="Pectin_lyas_fold"/>
</dbReference>
<dbReference type="AlphaFoldDB" id="A0A8X8ZE21"/>
<name>A0A8X8ZE21_SALSN</name>
<evidence type="ECO:0000256" key="8">
    <source>
        <dbReference type="PROSITE-ProRule" id="PRU10052"/>
    </source>
</evidence>